<dbReference type="Pfam" id="PF01943">
    <property type="entry name" value="Polysacc_synt"/>
    <property type="match status" value="1"/>
</dbReference>
<feature type="transmembrane region" description="Helical" evidence="6">
    <location>
        <begin position="157"/>
        <end position="176"/>
    </location>
</feature>
<dbReference type="GO" id="GO:0005886">
    <property type="term" value="C:plasma membrane"/>
    <property type="evidence" value="ECO:0007669"/>
    <property type="project" value="UniProtKB-SubCell"/>
</dbReference>
<comment type="caution">
    <text evidence="7">The sequence shown here is derived from an EMBL/GenBank/DDBJ whole genome shotgun (WGS) entry which is preliminary data.</text>
</comment>
<proteinExistence type="predicted"/>
<keyword evidence="4 6" id="KW-1133">Transmembrane helix</keyword>
<dbReference type="STRING" id="100884.GCA_000269565_00970"/>
<evidence type="ECO:0000256" key="1">
    <source>
        <dbReference type="ARBA" id="ARBA00004651"/>
    </source>
</evidence>
<comment type="subcellular location">
    <subcellularLocation>
        <location evidence="1">Cell membrane</location>
        <topology evidence="1">Multi-pass membrane protein</topology>
    </subcellularLocation>
</comment>
<evidence type="ECO:0000256" key="4">
    <source>
        <dbReference type="ARBA" id="ARBA00022989"/>
    </source>
</evidence>
<dbReference type="CDD" id="cd13124">
    <property type="entry name" value="MATE_SpoVB_like"/>
    <property type="match status" value="1"/>
</dbReference>
<feature type="transmembrane region" description="Helical" evidence="6">
    <location>
        <begin position="419"/>
        <end position="436"/>
    </location>
</feature>
<feature type="transmembrane region" description="Helical" evidence="6">
    <location>
        <begin position="48"/>
        <end position="70"/>
    </location>
</feature>
<keyword evidence="5 6" id="KW-0472">Membrane</keyword>
<gene>
    <name evidence="7" type="ORF">HMPREF9488_00736</name>
</gene>
<dbReference type="OrthoDB" id="9775950at2"/>
<keyword evidence="2" id="KW-1003">Cell membrane</keyword>
<dbReference type="Proteomes" id="UP000003157">
    <property type="component" value="Unassembled WGS sequence"/>
</dbReference>
<dbReference type="eggNOG" id="COG2244">
    <property type="taxonomic scope" value="Bacteria"/>
</dbReference>
<feature type="transmembrane region" description="Helical" evidence="6">
    <location>
        <begin position="484"/>
        <end position="507"/>
    </location>
</feature>
<dbReference type="PANTHER" id="PTHR30250:SF21">
    <property type="entry name" value="LIPID II FLIPPASE MURJ"/>
    <property type="match status" value="1"/>
</dbReference>
<feature type="transmembrane region" description="Helical" evidence="6">
    <location>
        <begin position="327"/>
        <end position="351"/>
    </location>
</feature>
<accession>E7G7J8</accession>
<dbReference type="PIRSF" id="PIRSF038958">
    <property type="entry name" value="PG_synth_SpoVB"/>
    <property type="match status" value="1"/>
</dbReference>
<evidence type="ECO:0000256" key="6">
    <source>
        <dbReference type="SAM" id="Phobius"/>
    </source>
</evidence>
<dbReference type="RefSeq" id="WP_008787852.1">
    <property type="nucleotide sequence ID" value="NZ_AKCB01000001.1"/>
</dbReference>
<name>E7G7J8_9FIRM</name>
<feature type="transmembrane region" description="Helical" evidence="6">
    <location>
        <begin position="283"/>
        <end position="306"/>
    </location>
</feature>
<reference evidence="7 8" key="1">
    <citation type="submission" date="2010-12" db="EMBL/GenBank/DDBJ databases">
        <title>The Genome Sequence of Coprobacillus sp. strain 29_1.</title>
        <authorList>
            <consortium name="The Broad Institute Genome Sequencing Platform"/>
            <person name="Earl A."/>
            <person name="Ward D."/>
            <person name="Feldgarden M."/>
            <person name="Gevers D."/>
            <person name="Daigneault M."/>
            <person name="Sibley C.D."/>
            <person name="White A."/>
            <person name="Strauss J."/>
            <person name="Allen-Vercoe E."/>
            <person name="Young S.K."/>
            <person name="Zeng Q."/>
            <person name="Gargeya S."/>
            <person name="Fitzgerald M."/>
            <person name="Haas B."/>
            <person name="Abouelleil A."/>
            <person name="Alvarado L."/>
            <person name="Arachchi H.M."/>
            <person name="Berlin A."/>
            <person name="Brown A."/>
            <person name="Chapman S.B."/>
            <person name="Chen Z."/>
            <person name="Dunbar C."/>
            <person name="Freedman E."/>
            <person name="Gearin G."/>
            <person name="Gellesch M."/>
            <person name="Goldberg J."/>
            <person name="Griggs A."/>
            <person name="Gujja S."/>
            <person name="Heilman E."/>
            <person name="Heiman D."/>
            <person name="Howarth C."/>
            <person name="Larson L."/>
            <person name="Lui A."/>
            <person name="MacDonald P.J.P."/>
            <person name="Mehta T."/>
            <person name="Montmayeur A."/>
            <person name="Murphy C."/>
            <person name="Neiman D."/>
            <person name="Pearson M."/>
            <person name="Priest M."/>
            <person name="Roberts A."/>
            <person name="Saif S."/>
            <person name="Shea T."/>
            <person name="Shenoy N."/>
            <person name="Sisk P."/>
            <person name="Stolte C."/>
            <person name="Sykes S."/>
            <person name="White J."/>
            <person name="Yandava C."/>
            <person name="Nusbaum C."/>
            <person name="Birren B."/>
        </authorList>
    </citation>
    <scope>NUCLEOTIDE SEQUENCE [LARGE SCALE GENOMIC DNA]</scope>
    <source>
        <strain evidence="7 8">29_1</strain>
    </source>
</reference>
<dbReference type="PANTHER" id="PTHR30250">
    <property type="entry name" value="PST FAMILY PREDICTED COLANIC ACID TRANSPORTER"/>
    <property type="match status" value="1"/>
</dbReference>
<protein>
    <submittedName>
        <fullName evidence="7">MVIN family virulence factor</fullName>
    </submittedName>
</protein>
<feature type="transmembrane region" description="Helical" evidence="6">
    <location>
        <begin position="188"/>
        <end position="208"/>
    </location>
</feature>
<dbReference type="InterPro" id="IPR002797">
    <property type="entry name" value="Polysacc_synth"/>
</dbReference>
<dbReference type="EMBL" id="ADKX01000010">
    <property type="protein sequence ID" value="EFW05982.1"/>
    <property type="molecule type" value="Genomic_DNA"/>
</dbReference>
<organism evidence="7 8">
    <name type="scientific">Coprobacillus cateniformis</name>
    <dbReference type="NCBI Taxonomy" id="100884"/>
    <lineage>
        <taxon>Bacteria</taxon>
        <taxon>Bacillati</taxon>
        <taxon>Bacillota</taxon>
        <taxon>Erysipelotrichia</taxon>
        <taxon>Erysipelotrichales</taxon>
        <taxon>Coprobacillaceae</taxon>
        <taxon>Coprobacillus</taxon>
    </lineage>
</organism>
<dbReference type="InterPro" id="IPR050833">
    <property type="entry name" value="Poly_Biosynth_Transport"/>
</dbReference>
<evidence type="ECO:0000256" key="5">
    <source>
        <dbReference type="ARBA" id="ARBA00023136"/>
    </source>
</evidence>
<evidence type="ECO:0000313" key="7">
    <source>
        <dbReference type="EMBL" id="EFW05982.1"/>
    </source>
</evidence>
<dbReference type="AlphaFoldDB" id="E7G7J8"/>
<evidence type="ECO:0000256" key="2">
    <source>
        <dbReference type="ARBA" id="ARBA00022475"/>
    </source>
</evidence>
<feature type="transmembrane region" description="Helical" evidence="6">
    <location>
        <begin position="396"/>
        <end position="413"/>
    </location>
</feature>
<evidence type="ECO:0000313" key="8">
    <source>
        <dbReference type="Proteomes" id="UP000003157"/>
    </source>
</evidence>
<evidence type="ECO:0000256" key="3">
    <source>
        <dbReference type="ARBA" id="ARBA00022692"/>
    </source>
</evidence>
<dbReference type="GeneID" id="78228853"/>
<feature type="transmembrane region" description="Helical" evidence="6">
    <location>
        <begin position="456"/>
        <end position="478"/>
    </location>
</feature>
<feature type="transmembrane region" description="Helical" evidence="6">
    <location>
        <begin position="357"/>
        <end position="384"/>
    </location>
</feature>
<sequence length="529" mass="58004">MNRTRSIVKQASILAIAGILVRIIGVLYRSPLKALITSEGIGYYSTSYTIYALILLISSYSIPTAISKLISEKLVLNQYNNVQKILKCSFIYICAIGGGAAIVTFFIAPFIVQENAVNALRVLCPTIFLSGLLGVFRGYFQAHQTTLYTSVSQIIEQVFNAIVSVGAAYLFIQPYLSTGGSPLASAGAAGSALGTGAGVLIGLLYMTFMYMKRKNNIIIENEPDDYEDSYKDIFKMILSIVTPIIFATCIYNLVTTIDMYIFYAAMGTGVNATTLYGVYSGEYIVLQNVPVALAAAMSTASIPAISSSWSLRDYKQTKEHIRSGIRITMLILIPSAVGMSVLAYPIIGMIFPQKETIITSTMLLAVGSPGVVFFGLSTLTNGILQAIGEVKAPLKNSAIALVWHCIITFALLFFTPLGLYSLVIGNCIYGLQVCYLNQKSLRKKTHYKQEIRRTYVLPLLAAILMGIVVGACYFGLFILTRKVFIPLVISVIIGVIVYFTVILYLYADHPQELSAIPYVNRLVYKFKKR</sequence>
<feature type="transmembrane region" description="Helical" evidence="6">
    <location>
        <begin position="118"/>
        <end position="136"/>
    </location>
</feature>
<feature type="transmembrane region" description="Helical" evidence="6">
    <location>
        <begin position="237"/>
        <end position="263"/>
    </location>
</feature>
<feature type="transmembrane region" description="Helical" evidence="6">
    <location>
        <begin position="7"/>
        <end position="28"/>
    </location>
</feature>
<keyword evidence="3 6" id="KW-0812">Transmembrane</keyword>
<feature type="transmembrane region" description="Helical" evidence="6">
    <location>
        <begin position="90"/>
        <end position="112"/>
    </location>
</feature>
<keyword evidence="8" id="KW-1185">Reference proteome</keyword>
<dbReference type="InterPro" id="IPR024923">
    <property type="entry name" value="PG_synth_SpoVB"/>
</dbReference>
<dbReference type="HOGENOM" id="CLU_022017_2_1_9"/>